<gene>
    <name evidence="1" type="ORF">BV25DRAFT_1869230</name>
</gene>
<accession>A0ACB8T8P9</accession>
<comment type="caution">
    <text evidence="1">The sequence shown here is derived from an EMBL/GenBank/DDBJ whole genome shotgun (WGS) entry which is preliminary data.</text>
</comment>
<dbReference type="Proteomes" id="UP000814140">
    <property type="component" value="Unassembled WGS sequence"/>
</dbReference>
<name>A0ACB8T8P9_9AGAM</name>
<keyword evidence="2" id="KW-1185">Reference proteome</keyword>
<sequence length="351" mass="37159">MAVNGTVNGTNGAHAHVSRPLRAGIYAPIPTFFLPETEDLDLESFEAHVVRLAKADVWPLLAGSMGEGLHLSHSERQTLIRSARRALDAEGLQDVPIVAGTGTGSTRETVELCNEAAAAGADYTIVITSGYFAGVLASNKPALKAFFTEVADKSPIPVIIYNYPGASGGIDLDSDVITELAVECPNICGVKLTCGNVGKLTRIAAAVSAPDFYSLHPRKNPDAPFLVLGGYADFIYSSTFVNGHGAITGLANVAPYTLAKLYDISVAAVKDTSLQPEAQRLQAIAARGDFTIAKASISGTKYLLEKLYGYGGVPRKPLPPVDPAYAESLWAHPDVQDLVQLERELSGKITH</sequence>
<evidence type="ECO:0000313" key="1">
    <source>
        <dbReference type="EMBL" id="KAI0064546.1"/>
    </source>
</evidence>
<dbReference type="EMBL" id="MU277198">
    <property type="protein sequence ID" value="KAI0064546.1"/>
    <property type="molecule type" value="Genomic_DNA"/>
</dbReference>
<organism evidence="1 2">
    <name type="scientific">Artomyces pyxidatus</name>
    <dbReference type="NCBI Taxonomy" id="48021"/>
    <lineage>
        <taxon>Eukaryota</taxon>
        <taxon>Fungi</taxon>
        <taxon>Dikarya</taxon>
        <taxon>Basidiomycota</taxon>
        <taxon>Agaricomycotina</taxon>
        <taxon>Agaricomycetes</taxon>
        <taxon>Russulales</taxon>
        <taxon>Auriscalpiaceae</taxon>
        <taxon>Artomyces</taxon>
    </lineage>
</organism>
<evidence type="ECO:0000313" key="2">
    <source>
        <dbReference type="Proteomes" id="UP000814140"/>
    </source>
</evidence>
<reference evidence="1" key="2">
    <citation type="journal article" date="2022" name="New Phytol.">
        <title>Evolutionary transition to the ectomycorrhizal habit in the genomes of a hyperdiverse lineage of mushroom-forming fungi.</title>
        <authorList>
            <person name="Looney B."/>
            <person name="Miyauchi S."/>
            <person name="Morin E."/>
            <person name="Drula E."/>
            <person name="Courty P.E."/>
            <person name="Kohler A."/>
            <person name="Kuo A."/>
            <person name="LaButti K."/>
            <person name="Pangilinan J."/>
            <person name="Lipzen A."/>
            <person name="Riley R."/>
            <person name="Andreopoulos W."/>
            <person name="He G."/>
            <person name="Johnson J."/>
            <person name="Nolan M."/>
            <person name="Tritt A."/>
            <person name="Barry K.W."/>
            <person name="Grigoriev I.V."/>
            <person name="Nagy L.G."/>
            <person name="Hibbett D."/>
            <person name="Henrissat B."/>
            <person name="Matheny P.B."/>
            <person name="Labbe J."/>
            <person name="Martin F.M."/>
        </authorList>
    </citation>
    <scope>NUCLEOTIDE SEQUENCE</scope>
    <source>
        <strain evidence="1">HHB10654</strain>
    </source>
</reference>
<protein>
    <submittedName>
        <fullName evidence="1">Dihydrodipicolinate synthetase</fullName>
    </submittedName>
</protein>
<proteinExistence type="predicted"/>
<reference evidence="1" key="1">
    <citation type="submission" date="2021-03" db="EMBL/GenBank/DDBJ databases">
        <authorList>
            <consortium name="DOE Joint Genome Institute"/>
            <person name="Ahrendt S."/>
            <person name="Looney B.P."/>
            <person name="Miyauchi S."/>
            <person name="Morin E."/>
            <person name="Drula E."/>
            <person name="Courty P.E."/>
            <person name="Chicoki N."/>
            <person name="Fauchery L."/>
            <person name="Kohler A."/>
            <person name="Kuo A."/>
            <person name="Labutti K."/>
            <person name="Pangilinan J."/>
            <person name="Lipzen A."/>
            <person name="Riley R."/>
            <person name="Andreopoulos W."/>
            <person name="He G."/>
            <person name="Johnson J."/>
            <person name="Barry K.W."/>
            <person name="Grigoriev I.V."/>
            <person name="Nagy L."/>
            <person name="Hibbett D."/>
            <person name="Henrissat B."/>
            <person name="Matheny P.B."/>
            <person name="Labbe J."/>
            <person name="Martin F."/>
        </authorList>
    </citation>
    <scope>NUCLEOTIDE SEQUENCE</scope>
    <source>
        <strain evidence="1">HHB10654</strain>
    </source>
</reference>